<dbReference type="RefSeq" id="WP_092555793.1">
    <property type="nucleotide sequence ID" value="NZ_BOMJ01000098.1"/>
</dbReference>
<proteinExistence type="predicted"/>
<evidence type="ECO:0000313" key="3">
    <source>
        <dbReference type="Proteomes" id="UP000198688"/>
    </source>
</evidence>
<sequence length="400" mass="44069">MSANGMWPVSHTQGSFAHRFAEDGAGPANVATAVAVEGVPTENLRAVLDAVAASQPLLRTSFTGDCLHVADRPVVAPQECGFVTEDEALALLQEQAEEVRRHDEPLWTARVLDLPHGRRILGFAFHHIIFDGMSGRAFWEHLRNPGAAPPGRSYREFVQWQRDRFDDPGAGLAFWRRHLDGLAHNQHTRLRIARRLEEPLLGPSDNVKHILTGRRLQSAVALSRSLRLSLFALTMSALTIVMANVSEDDEAVVRIAFHGRPAGFETTIGAFAHDVTVRLPTVPTSLTRAIQTTTRVWDDLGEHRFTPYSLVRRAAGASGTPYRPVVVTLNARRLAERMTVLGLPATPVTIPAPITEEGLHIAFVQRLNSLELSCSFHPTRFDRADIVAFVDDLARVIQGG</sequence>
<evidence type="ECO:0000313" key="2">
    <source>
        <dbReference type="EMBL" id="SDT80575.1"/>
    </source>
</evidence>
<dbReference type="PANTHER" id="PTHR45527">
    <property type="entry name" value="NONRIBOSOMAL PEPTIDE SYNTHETASE"/>
    <property type="match status" value="1"/>
</dbReference>
<dbReference type="Gene3D" id="3.30.559.30">
    <property type="entry name" value="Nonribosomal peptide synthetase, condensation domain"/>
    <property type="match status" value="1"/>
</dbReference>
<keyword evidence="3" id="KW-1185">Reference proteome</keyword>
<dbReference type="InterPro" id="IPR023213">
    <property type="entry name" value="CAT-like_dom_sf"/>
</dbReference>
<reference evidence="2 3" key="1">
    <citation type="submission" date="2016-10" db="EMBL/GenBank/DDBJ databases">
        <authorList>
            <person name="de Groot N.N."/>
        </authorList>
    </citation>
    <scope>NUCLEOTIDE SEQUENCE [LARGE SCALE GENOMIC DNA]</scope>
    <source>
        <strain evidence="2 3">DSM 43941</strain>
    </source>
</reference>
<dbReference type="Gene3D" id="3.30.559.10">
    <property type="entry name" value="Chloramphenicol acetyltransferase-like domain"/>
    <property type="match status" value="1"/>
</dbReference>
<dbReference type="STRING" id="113562.SAMN04489716_9263"/>
<dbReference type="GO" id="GO:0008610">
    <property type="term" value="P:lipid biosynthetic process"/>
    <property type="evidence" value="ECO:0007669"/>
    <property type="project" value="UniProtKB-ARBA"/>
</dbReference>
<evidence type="ECO:0000259" key="1">
    <source>
        <dbReference type="Pfam" id="PF00668"/>
    </source>
</evidence>
<dbReference type="Pfam" id="PF00668">
    <property type="entry name" value="Condensation"/>
    <property type="match status" value="1"/>
</dbReference>
<name>A0A1H2DCU7_9ACTN</name>
<dbReference type="GO" id="GO:0031177">
    <property type="term" value="F:phosphopantetheine binding"/>
    <property type="evidence" value="ECO:0007669"/>
    <property type="project" value="TreeGrafter"/>
</dbReference>
<dbReference type="GO" id="GO:0005737">
    <property type="term" value="C:cytoplasm"/>
    <property type="evidence" value="ECO:0007669"/>
    <property type="project" value="TreeGrafter"/>
</dbReference>
<protein>
    <submittedName>
        <fullName evidence="2">Condensation domain-containing protein</fullName>
    </submittedName>
</protein>
<gene>
    <name evidence="2" type="ORF">SAMN04489716_9263</name>
</gene>
<accession>A0A1H2DCU7</accession>
<dbReference type="GO" id="GO:0044550">
    <property type="term" value="P:secondary metabolite biosynthetic process"/>
    <property type="evidence" value="ECO:0007669"/>
    <property type="project" value="TreeGrafter"/>
</dbReference>
<dbReference type="EMBL" id="LT629758">
    <property type="protein sequence ID" value="SDT80575.1"/>
    <property type="molecule type" value="Genomic_DNA"/>
</dbReference>
<organism evidence="2 3">
    <name type="scientific">Actinoplanes derwentensis</name>
    <dbReference type="NCBI Taxonomy" id="113562"/>
    <lineage>
        <taxon>Bacteria</taxon>
        <taxon>Bacillati</taxon>
        <taxon>Actinomycetota</taxon>
        <taxon>Actinomycetes</taxon>
        <taxon>Micromonosporales</taxon>
        <taxon>Micromonosporaceae</taxon>
        <taxon>Actinoplanes</taxon>
    </lineage>
</organism>
<dbReference type="InterPro" id="IPR001242">
    <property type="entry name" value="Condensation_dom"/>
</dbReference>
<feature type="domain" description="Condensation" evidence="1">
    <location>
        <begin position="5"/>
        <end position="398"/>
    </location>
</feature>
<dbReference type="GO" id="GO:0003824">
    <property type="term" value="F:catalytic activity"/>
    <property type="evidence" value="ECO:0007669"/>
    <property type="project" value="InterPro"/>
</dbReference>
<dbReference type="AlphaFoldDB" id="A0A1H2DCU7"/>
<dbReference type="GO" id="GO:0043041">
    <property type="term" value="P:amino acid activation for nonribosomal peptide biosynthetic process"/>
    <property type="evidence" value="ECO:0007669"/>
    <property type="project" value="TreeGrafter"/>
</dbReference>
<dbReference type="Proteomes" id="UP000198688">
    <property type="component" value="Chromosome I"/>
</dbReference>
<dbReference type="SUPFAM" id="SSF52777">
    <property type="entry name" value="CoA-dependent acyltransferases"/>
    <property type="match status" value="2"/>
</dbReference>
<dbReference type="OrthoDB" id="9810950at2"/>
<dbReference type="PANTHER" id="PTHR45527:SF1">
    <property type="entry name" value="FATTY ACID SYNTHASE"/>
    <property type="match status" value="1"/>
</dbReference>